<evidence type="ECO:0000256" key="9">
    <source>
        <dbReference type="PIRSR" id="PIRSR001399-1"/>
    </source>
</evidence>
<dbReference type="Proteomes" id="UP000002007">
    <property type="component" value="Chromosome"/>
</dbReference>
<name>A9WTJ3_RENSM</name>
<feature type="binding site" evidence="8 10">
    <location>
        <position position="114"/>
    </location>
    <ligand>
        <name>substrate</name>
    </ligand>
</feature>
<feature type="binding site" evidence="8 10">
    <location>
        <position position="77"/>
    </location>
    <ligand>
        <name>substrate</name>
    </ligand>
</feature>
<dbReference type="KEGG" id="rsa:RSal33209_2789"/>
<feature type="active site" description="Proton acceptor" evidence="8 9">
    <location>
        <position position="26"/>
    </location>
</feature>
<gene>
    <name evidence="8" type="primary">aroQ</name>
    <name evidence="12" type="ordered locus">RSal33209_2789</name>
</gene>
<dbReference type="InterPro" id="IPR036441">
    <property type="entry name" value="DHquinase_II_sf"/>
</dbReference>
<evidence type="ECO:0000256" key="3">
    <source>
        <dbReference type="ARBA" id="ARBA00011037"/>
    </source>
</evidence>
<comment type="catalytic activity">
    <reaction evidence="1 8">
        <text>3-dehydroquinate = 3-dehydroshikimate + H2O</text>
        <dbReference type="Rhea" id="RHEA:21096"/>
        <dbReference type="ChEBI" id="CHEBI:15377"/>
        <dbReference type="ChEBI" id="CHEBI:16630"/>
        <dbReference type="ChEBI" id="CHEBI:32364"/>
        <dbReference type="EC" id="4.2.1.10"/>
    </reaction>
</comment>
<dbReference type="EC" id="4.2.1.10" evidence="5 8"/>
<dbReference type="RefSeq" id="WP_012246169.1">
    <property type="nucleotide sequence ID" value="NC_010168.1"/>
</dbReference>
<dbReference type="Pfam" id="PF01220">
    <property type="entry name" value="DHquinase_II"/>
    <property type="match status" value="1"/>
</dbReference>
<evidence type="ECO:0000256" key="5">
    <source>
        <dbReference type="ARBA" id="ARBA00012060"/>
    </source>
</evidence>
<comment type="similarity">
    <text evidence="3 8">Belongs to the type-II 3-dehydroquinase family.</text>
</comment>
<sequence>MTSTGNFLVLNGPNLNLLGTREPAVYGTATLDEVNELCIETAEALGFSVECIQSNHEGDLIDAIHAARGTADGIVINAGAYSHTSIALRDAISSVQLPAVEVHISNVHAREDFRQHSHLSAVSTAVIVGAGISGYKFAIERLAALQL</sequence>
<feature type="binding site" evidence="8 10">
    <location>
        <begin position="104"/>
        <end position="105"/>
    </location>
    <ligand>
        <name>substrate</name>
    </ligand>
</feature>
<evidence type="ECO:0000256" key="7">
    <source>
        <dbReference type="ARBA" id="ARBA00023239"/>
    </source>
</evidence>
<keyword evidence="8" id="KW-0028">Amino-acid biosynthesis</keyword>
<dbReference type="GO" id="GO:0019631">
    <property type="term" value="P:quinate catabolic process"/>
    <property type="evidence" value="ECO:0007669"/>
    <property type="project" value="TreeGrafter"/>
</dbReference>
<dbReference type="GO" id="GO:0009423">
    <property type="term" value="P:chorismate biosynthetic process"/>
    <property type="evidence" value="ECO:0007669"/>
    <property type="project" value="UniProtKB-UniRule"/>
</dbReference>
<comment type="pathway">
    <text evidence="2 8">Metabolic intermediate biosynthesis; chorismate biosynthesis; chorismate from D-erythrose 4-phosphate and phosphoenolpyruvate: step 3/7.</text>
</comment>
<dbReference type="NCBIfam" id="NF003805">
    <property type="entry name" value="PRK05395.1-2"/>
    <property type="match status" value="1"/>
</dbReference>
<organism evidence="12 13">
    <name type="scientific">Renibacterium salmoninarum (strain ATCC 33209 / DSM 20767 / JCM 11484 / NBRC 15589 / NCIMB 2235)</name>
    <dbReference type="NCBI Taxonomy" id="288705"/>
    <lineage>
        <taxon>Bacteria</taxon>
        <taxon>Bacillati</taxon>
        <taxon>Actinomycetota</taxon>
        <taxon>Actinomycetes</taxon>
        <taxon>Micrococcales</taxon>
        <taxon>Micrococcaceae</taxon>
        <taxon>Renibacterium</taxon>
    </lineage>
</organism>
<evidence type="ECO:0000256" key="1">
    <source>
        <dbReference type="ARBA" id="ARBA00001864"/>
    </source>
</evidence>
<feature type="binding site" evidence="8 10">
    <location>
        <position position="90"/>
    </location>
    <ligand>
        <name>substrate</name>
    </ligand>
</feature>
<evidence type="ECO:0000256" key="6">
    <source>
        <dbReference type="ARBA" id="ARBA00023141"/>
    </source>
</evidence>
<dbReference type="AlphaFoldDB" id="A9WTJ3"/>
<comment type="subunit">
    <text evidence="4 8">Homododecamer.</text>
</comment>
<dbReference type="PIRSF" id="PIRSF001399">
    <property type="entry name" value="DHquinase_II"/>
    <property type="match status" value="1"/>
</dbReference>
<dbReference type="NCBIfam" id="NF003807">
    <property type="entry name" value="PRK05395.1-4"/>
    <property type="match status" value="1"/>
</dbReference>
<dbReference type="Gene3D" id="3.40.50.9100">
    <property type="entry name" value="Dehydroquinase, class II"/>
    <property type="match status" value="1"/>
</dbReference>
<dbReference type="HAMAP" id="MF_00169">
    <property type="entry name" value="AroQ"/>
    <property type="match status" value="1"/>
</dbReference>
<dbReference type="STRING" id="288705.RSal33209_2789"/>
<dbReference type="PANTHER" id="PTHR21272">
    <property type="entry name" value="CATABOLIC 3-DEHYDROQUINASE"/>
    <property type="match status" value="1"/>
</dbReference>
<keyword evidence="13" id="KW-1185">Reference proteome</keyword>
<dbReference type="SUPFAM" id="SSF52304">
    <property type="entry name" value="Type II 3-dehydroquinate dehydratase"/>
    <property type="match status" value="1"/>
</dbReference>
<dbReference type="UniPathway" id="UPA00053">
    <property type="reaction ID" value="UER00086"/>
</dbReference>
<feature type="active site" description="Proton donor" evidence="8 9">
    <location>
        <position position="103"/>
    </location>
</feature>
<dbReference type="GO" id="GO:0009073">
    <property type="term" value="P:aromatic amino acid family biosynthetic process"/>
    <property type="evidence" value="ECO:0007669"/>
    <property type="project" value="UniProtKB-KW"/>
</dbReference>
<dbReference type="SMR" id="A9WTJ3"/>
<comment type="function">
    <text evidence="8">Catalyzes a trans-dehydration via an enolate intermediate.</text>
</comment>
<keyword evidence="7 8" id="KW-0456">Lyase</keyword>
<proteinExistence type="inferred from homology"/>
<evidence type="ECO:0000256" key="11">
    <source>
        <dbReference type="PIRSR" id="PIRSR001399-3"/>
    </source>
</evidence>
<feature type="site" description="Transition state stabilizer" evidence="8 11">
    <location>
        <position position="21"/>
    </location>
</feature>
<dbReference type="NCBIfam" id="TIGR01088">
    <property type="entry name" value="aroQ"/>
    <property type="match status" value="1"/>
</dbReference>
<dbReference type="InterPro" id="IPR018509">
    <property type="entry name" value="DHquinase_II_CS"/>
</dbReference>
<dbReference type="GO" id="GO:0008652">
    <property type="term" value="P:amino acid biosynthetic process"/>
    <property type="evidence" value="ECO:0007669"/>
    <property type="project" value="UniProtKB-KW"/>
</dbReference>
<dbReference type="PANTHER" id="PTHR21272:SF3">
    <property type="entry name" value="CATABOLIC 3-DEHYDROQUINASE"/>
    <property type="match status" value="1"/>
</dbReference>
<reference evidence="13" key="1">
    <citation type="journal article" date="2008" name="J. Bacteriol.">
        <title>Genome sequence of the fish pathogen Renibacterium salmoninarum suggests reductive evolution away from an environmental Arthrobacter ancestor.</title>
        <authorList>
            <person name="Wiens G.D."/>
            <person name="Rockey D.D."/>
            <person name="Wu Z."/>
            <person name="Chang J."/>
            <person name="Levy R."/>
            <person name="Crane S."/>
            <person name="Chen D.S."/>
            <person name="Capri G.R."/>
            <person name="Burnett J.R."/>
            <person name="Sudheesh P.S."/>
            <person name="Schipma M.J."/>
            <person name="Burd H."/>
            <person name="Bhattacharyya A."/>
            <person name="Rhodes L.D."/>
            <person name="Kaul R."/>
            <person name="Strom M.S."/>
        </authorList>
    </citation>
    <scope>NUCLEOTIDE SEQUENCE [LARGE SCALE GENOMIC DNA]</scope>
    <source>
        <strain evidence="13">ATCC 33209 / DSM 20767 / JCM 11484 / NBRC 15589 / NCIMB 2235</strain>
    </source>
</reference>
<dbReference type="PROSITE" id="PS01029">
    <property type="entry name" value="DEHYDROQUINASE_II"/>
    <property type="match status" value="1"/>
</dbReference>
<evidence type="ECO:0000256" key="4">
    <source>
        <dbReference type="ARBA" id="ARBA00011193"/>
    </source>
</evidence>
<evidence type="ECO:0000313" key="12">
    <source>
        <dbReference type="EMBL" id="ABY24514.1"/>
    </source>
</evidence>
<dbReference type="GO" id="GO:0003855">
    <property type="term" value="F:3-dehydroquinate dehydratase activity"/>
    <property type="evidence" value="ECO:0007669"/>
    <property type="project" value="UniProtKB-UniRule"/>
</dbReference>
<dbReference type="HOGENOM" id="CLU_090968_1_0_11"/>
<evidence type="ECO:0000256" key="8">
    <source>
        <dbReference type="HAMAP-Rule" id="MF_00169"/>
    </source>
</evidence>
<evidence type="ECO:0000256" key="10">
    <source>
        <dbReference type="PIRSR" id="PIRSR001399-2"/>
    </source>
</evidence>
<accession>A9WTJ3</accession>
<dbReference type="eggNOG" id="COG0757">
    <property type="taxonomic scope" value="Bacteria"/>
</dbReference>
<dbReference type="CDD" id="cd00466">
    <property type="entry name" value="DHQase_II"/>
    <property type="match status" value="1"/>
</dbReference>
<evidence type="ECO:0000256" key="2">
    <source>
        <dbReference type="ARBA" id="ARBA00004902"/>
    </source>
</evidence>
<evidence type="ECO:0000313" key="13">
    <source>
        <dbReference type="Proteomes" id="UP000002007"/>
    </source>
</evidence>
<dbReference type="NCBIfam" id="NF003806">
    <property type="entry name" value="PRK05395.1-3"/>
    <property type="match status" value="1"/>
</dbReference>
<dbReference type="EMBL" id="CP000910">
    <property type="protein sequence ID" value="ABY24514.1"/>
    <property type="molecule type" value="Genomic_DNA"/>
</dbReference>
<feature type="binding site" evidence="8 10">
    <location>
        <position position="83"/>
    </location>
    <ligand>
        <name>substrate</name>
    </ligand>
</feature>
<protein>
    <recommendedName>
        <fullName evidence="5 8">3-dehydroquinate dehydratase</fullName>
        <shortName evidence="8">3-dehydroquinase</shortName>
        <ecNumber evidence="5 8">4.2.1.10</ecNumber>
    </recommendedName>
    <alternativeName>
        <fullName evidence="8">Type II DHQase</fullName>
    </alternativeName>
</protein>
<keyword evidence="6 8" id="KW-0057">Aromatic amino acid biosynthesis</keyword>
<dbReference type="InterPro" id="IPR001874">
    <property type="entry name" value="DHquinase_II"/>
</dbReference>